<feature type="region of interest" description="Disordered" evidence="1">
    <location>
        <begin position="153"/>
        <end position="187"/>
    </location>
</feature>
<dbReference type="PANTHER" id="PTHR23039">
    <property type="entry name" value="NANCE-HORAN SYNDROME PROTEIN"/>
    <property type="match status" value="1"/>
</dbReference>
<feature type="compositionally biased region" description="Basic and acidic residues" evidence="1">
    <location>
        <begin position="224"/>
        <end position="236"/>
    </location>
</feature>
<evidence type="ECO:0000256" key="1">
    <source>
        <dbReference type="SAM" id="MobiDB-lite"/>
    </source>
</evidence>
<keyword evidence="3" id="KW-1185">Reference proteome</keyword>
<feature type="region of interest" description="Disordered" evidence="1">
    <location>
        <begin position="218"/>
        <end position="243"/>
    </location>
</feature>
<dbReference type="Proteomes" id="UP000016665">
    <property type="component" value="Chromosome 23"/>
</dbReference>
<proteinExistence type="predicted"/>
<reference evidence="2" key="2">
    <citation type="submission" date="2025-08" db="UniProtKB">
        <authorList>
            <consortium name="Ensembl"/>
        </authorList>
    </citation>
    <scope>IDENTIFICATION</scope>
</reference>
<reference evidence="2" key="3">
    <citation type="submission" date="2025-09" db="UniProtKB">
        <authorList>
            <consortium name="Ensembl"/>
        </authorList>
    </citation>
    <scope>IDENTIFICATION</scope>
</reference>
<protein>
    <submittedName>
        <fullName evidence="2">Uncharacterized protein</fullName>
    </submittedName>
</protein>
<name>A0A803W0X7_FICAL</name>
<dbReference type="GO" id="GO:0030154">
    <property type="term" value="P:cell differentiation"/>
    <property type="evidence" value="ECO:0007669"/>
    <property type="project" value="TreeGrafter"/>
</dbReference>
<organism evidence="2 3">
    <name type="scientific">Ficedula albicollis</name>
    <name type="common">Collared flycatcher</name>
    <name type="synonym">Muscicapa albicollis</name>
    <dbReference type="NCBI Taxonomy" id="59894"/>
    <lineage>
        <taxon>Eukaryota</taxon>
        <taxon>Metazoa</taxon>
        <taxon>Chordata</taxon>
        <taxon>Craniata</taxon>
        <taxon>Vertebrata</taxon>
        <taxon>Euteleostomi</taxon>
        <taxon>Archelosauria</taxon>
        <taxon>Archosauria</taxon>
        <taxon>Dinosauria</taxon>
        <taxon>Saurischia</taxon>
        <taxon>Theropoda</taxon>
        <taxon>Coelurosauria</taxon>
        <taxon>Aves</taxon>
        <taxon>Neognathae</taxon>
        <taxon>Neoaves</taxon>
        <taxon>Telluraves</taxon>
        <taxon>Australaves</taxon>
        <taxon>Passeriformes</taxon>
        <taxon>Muscicapidae</taxon>
        <taxon>Ficedula</taxon>
    </lineage>
</organism>
<dbReference type="Ensembl" id="ENSFALT00000026942.1">
    <property type="protein sequence ID" value="ENSFALP00000028633.1"/>
    <property type="gene ID" value="ENSFALG00000027066.1"/>
</dbReference>
<sequence length="369" mass="38701">MGRAMGGGRWRGRVNSEVSHPNFCLCQGWWRDGDTGSHVQGVLGVLPVPVPVPVPHPSPSHGSPPALGSGAQQSWEHLWSHLGLGMGASLGVPSGAPCIPQTPSLLLSGGLQSHAGSQGLLPALLRVGGLWMPAWLTQPLALGRAFVSAQSARGAAGKGPGVGAAPSPQPGCAEPTVSPQSCASSEDDSLSFRSRAASCATDSTSEDALSIRSEMIQRKGSTFRPHDSFTKSSERAGKKRKERRTTVLGIPQHVHKELGKLRGQGGIFRISLPWDHAEVTSPCSQLSGTATEPGHTPRAAGTARQRSPCRTGGRCLAMPSASPPSTGSCSLCPRPAAPASAWERWRRRMQPCRSTSTRFTTMTACWGGR</sequence>
<evidence type="ECO:0000313" key="3">
    <source>
        <dbReference type="Proteomes" id="UP000016665"/>
    </source>
</evidence>
<evidence type="ECO:0000313" key="2">
    <source>
        <dbReference type="Ensembl" id="ENSFALP00000028633.1"/>
    </source>
</evidence>
<reference evidence="2 3" key="1">
    <citation type="journal article" date="2012" name="Nature">
        <title>The genomic landscape of species divergence in Ficedula flycatchers.</title>
        <authorList>
            <person name="Ellegren H."/>
            <person name="Smeds L."/>
            <person name="Burri R."/>
            <person name="Olason P.I."/>
            <person name="Backstrom N."/>
            <person name="Kawakami T."/>
            <person name="Kunstner A."/>
            <person name="Makinen H."/>
            <person name="Nadachowska-Brzyska K."/>
            <person name="Qvarnstrom A."/>
            <person name="Uebbing S."/>
            <person name="Wolf J.B."/>
        </authorList>
    </citation>
    <scope>NUCLEOTIDE SEQUENCE [LARGE SCALE GENOMIC DNA]</scope>
</reference>
<dbReference type="PANTHER" id="PTHR23039:SF6">
    <property type="entry name" value="SIMILAR TO MKIAA1522 PROTEIN"/>
    <property type="match status" value="1"/>
</dbReference>
<accession>A0A803W0X7</accession>
<feature type="region of interest" description="Disordered" evidence="1">
    <location>
        <begin position="283"/>
        <end position="310"/>
    </location>
</feature>
<dbReference type="AlphaFoldDB" id="A0A803W0X7"/>